<feature type="domain" description="K Homology" evidence="4">
    <location>
        <begin position="349"/>
        <end position="422"/>
    </location>
</feature>
<dbReference type="AlphaFoldDB" id="A0A9R1BUW2"/>
<gene>
    <name evidence="5" type="ORF">TRITD_7Av1G279880</name>
</gene>
<proteinExistence type="predicted"/>
<evidence type="ECO:0000256" key="3">
    <source>
        <dbReference type="SAM" id="MobiDB-lite"/>
    </source>
</evidence>
<dbReference type="InterPro" id="IPR036612">
    <property type="entry name" value="KH_dom_type_1_sf"/>
</dbReference>
<organism evidence="5 6">
    <name type="scientific">Triticum turgidum subsp. durum</name>
    <name type="common">Durum wheat</name>
    <name type="synonym">Triticum durum</name>
    <dbReference type="NCBI Taxonomy" id="4567"/>
    <lineage>
        <taxon>Eukaryota</taxon>
        <taxon>Viridiplantae</taxon>
        <taxon>Streptophyta</taxon>
        <taxon>Embryophyta</taxon>
        <taxon>Tracheophyta</taxon>
        <taxon>Spermatophyta</taxon>
        <taxon>Magnoliopsida</taxon>
        <taxon>Liliopsida</taxon>
        <taxon>Poales</taxon>
        <taxon>Poaceae</taxon>
        <taxon>BOP clade</taxon>
        <taxon>Pooideae</taxon>
        <taxon>Triticodae</taxon>
        <taxon>Triticeae</taxon>
        <taxon>Triticinae</taxon>
        <taxon>Triticum</taxon>
    </lineage>
</organism>
<dbReference type="InterPro" id="IPR009019">
    <property type="entry name" value="KH_sf_prok-type"/>
</dbReference>
<keyword evidence="6" id="KW-1185">Reference proteome</keyword>
<feature type="domain" description="K Homology" evidence="4">
    <location>
        <begin position="124"/>
        <end position="197"/>
    </location>
</feature>
<feature type="domain" description="K Homology" evidence="4">
    <location>
        <begin position="209"/>
        <end position="281"/>
    </location>
</feature>
<accession>A0A9R1BUW2</accession>
<dbReference type="Pfam" id="PF00013">
    <property type="entry name" value="KH_1"/>
    <property type="match status" value="3"/>
</dbReference>
<dbReference type="Proteomes" id="UP000324705">
    <property type="component" value="Chromosome 7A"/>
</dbReference>
<feature type="compositionally biased region" description="Low complexity" evidence="3">
    <location>
        <begin position="95"/>
        <end position="110"/>
    </location>
</feature>
<evidence type="ECO:0000313" key="6">
    <source>
        <dbReference type="Proteomes" id="UP000324705"/>
    </source>
</evidence>
<feature type="region of interest" description="Disordered" evidence="3">
    <location>
        <begin position="95"/>
        <end position="120"/>
    </location>
</feature>
<keyword evidence="2" id="KW-0694">RNA-binding</keyword>
<protein>
    <recommendedName>
        <fullName evidence="4">K Homology domain-containing protein</fullName>
    </recommendedName>
</protein>
<dbReference type="PANTHER" id="PTHR10288">
    <property type="entry name" value="KH DOMAIN CONTAINING RNA BINDING PROTEIN"/>
    <property type="match status" value="1"/>
</dbReference>
<dbReference type="EMBL" id="LT934123">
    <property type="protein sequence ID" value="VAI82077.1"/>
    <property type="molecule type" value="Genomic_DNA"/>
</dbReference>
<name>A0A9R1BUW2_TRITD</name>
<dbReference type="InterPro" id="IPR004088">
    <property type="entry name" value="KH_dom_type_1"/>
</dbReference>
<keyword evidence="1" id="KW-0677">Repeat</keyword>
<reference evidence="5 6" key="1">
    <citation type="submission" date="2017-09" db="EMBL/GenBank/DDBJ databases">
        <authorList>
            <consortium name="International Durum Wheat Genome Sequencing Consortium (IDWGSC)"/>
            <person name="Milanesi L."/>
        </authorList>
    </citation>
    <scope>NUCLEOTIDE SEQUENCE [LARGE SCALE GENOMIC DNA]</scope>
    <source>
        <strain evidence="6">cv. Svevo</strain>
    </source>
</reference>
<sequence>MDPAADDGRSPSPVPDPDDGDGGSGWGSDKPPPTRAEEGRVVGKAAMEPSPSPPDSTVSDQVALSSPPVPVPEDGGGGDDLTRAVSLLSLATLTAPRAVDPSPPSSAVSSHGHKDDDDLAGVNKRTHARFLVTHAQAGLIIGMGGSTVAAVEARSGARVKLSRHDQLLPGTDRRVVLVDGLLSQVMDAMELLLQRLLLYQVQGDQAVDSEPTLVLVVPQPCCGVLIGKGGSVIKSFTEASETAIQISPHNISYGFNDRLVTITGPLDNLLRAVFLIIFELLEDIRYLFPCAAATPNIPMRSPVNKDAQESVTIAVADEHMGSVIGRGGRIVNEISKPKTPMRSPVNKDAQESVTIAVADEHMGAVIGRGGRSINEISKVSGAWIDISGKGEFMPGTRDREVIMRGTSEAIRAAEAMIMHRVSVASGNLMGRRVEGTSVKGLLTRLDEEEEDDDAVVQMHRLKLSDRTE</sequence>
<dbReference type="InterPro" id="IPR004087">
    <property type="entry name" value="KH_dom"/>
</dbReference>
<dbReference type="Gramene" id="TRITD7Av1G279880.1">
    <property type="protein sequence ID" value="TRITD7Av1G279880.1"/>
    <property type="gene ID" value="TRITD7Av1G279880"/>
</dbReference>
<dbReference type="Gene3D" id="3.30.310.210">
    <property type="match status" value="1"/>
</dbReference>
<dbReference type="PROSITE" id="PS50084">
    <property type="entry name" value="KH_TYPE_1"/>
    <property type="match status" value="4"/>
</dbReference>
<dbReference type="SUPFAM" id="SSF54791">
    <property type="entry name" value="Eukaryotic type KH-domain (KH-domain type I)"/>
    <property type="match status" value="3"/>
</dbReference>
<evidence type="ECO:0000313" key="5">
    <source>
        <dbReference type="EMBL" id="VAI82077.1"/>
    </source>
</evidence>
<evidence type="ECO:0000256" key="1">
    <source>
        <dbReference type="ARBA" id="ARBA00022737"/>
    </source>
</evidence>
<dbReference type="SMART" id="SM00322">
    <property type="entry name" value="KH"/>
    <property type="match status" value="3"/>
</dbReference>
<evidence type="ECO:0000259" key="4">
    <source>
        <dbReference type="SMART" id="SM00322"/>
    </source>
</evidence>
<dbReference type="SUPFAM" id="SSF54814">
    <property type="entry name" value="Prokaryotic type KH domain (KH-domain type II)"/>
    <property type="match status" value="1"/>
</dbReference>
<feature type="region of interest" description="Disordered" evidence="3">
    <location>
        <begin position="1"/>
        <end position="81"/>
    </location>
</feature>
<dbReference type="Gene3D" id="3.30.1370.10">
    <property type="entry name" value="K Homology domain, type 1"/>
    <property type="match status" value="2"/>
</dbReference>
<dbReference type="GO" id="GO:0003723">
    <property type="term" value="F:RNA binding"/>
    <property type="evidence" value="ECO:0007669"/>
    <property type="project" value="UniProtKB-UniRule"/>
</dbReference>
<evidence type="ECO:0000256" key="2">
    <source>
        <dbReference type="PROSITE-ProRule" id="PRU00117"/>
    </source>
</evidence>